<evidence type="ECO:0000259" key="9">
    <source>
        <dbReference type="Pfam" id="PF13962"/>
    </source>
</evidence>
<evidence type="ECO:0000256" key="6">
    <source>
        <dbReference type="ARBA" id="ARBA00023136"/>
    </source>
</evidence>
<dbReference type="GO" id="GO:0005886">
    <property type="term" value="C:plasma membrane"/>
    <property type="evidence" value="ECO:0007669"/>
    <property type="project" value="TreeGrafter"/>
</dbReference>
<dbReference type="Pfam" id="PF12796">
    <property type="entry name" value="Ank_2"/>
    <property type="match status" value="3"/>
</dbReference>
<accession>R0GH86</accession>
<reference evidence="11" key="1">
    <citation type="journal article" date="2013" name="Nat. Genet.">
        <title>The Capsella rubella genome and the genomic consequences of rapid mating system evolution.</title>
        <authorList>
            <person name="Slotte T."/>
            <person name="Hazzouri K.M."/>
            <person name="Agren J.A."/>
            <person name="Koenig D."/>
            <person name="Maumus F."/>
            <person name="Guo Y.L."/>
            <person name="Steige K."/>
            <person name="Platts A.E."/>
            <person name="Escobar J.S."/>
            <person name="Newman L.K."/>
            <person name="Wang W."/>
            <person name="Mandakova T."/>
            <person name="Vello E."/>
            <person name="Smith L.M."/>
            <person name="Henz S.R."/>
            <person name="Steffen J."/>
            <person name="Takuno S."/>
            <person name="Brandvain Y."/>
            <person name="Coop G."/>
            <person name="Andolfatto P."/>
            <person name="Hu T.T."/>
            <person name="Blanchette M."/>
            <person name="Clark R.M."/>
            <person name="Quesneville H."/>
            <person name="Nordborg M."/>
            <person name="Gaut B.S."/>
            <person name="Lysak M.A."/>
            <person name="Jenkins J."/>
            <person name="Grimwood J."/>
            <person name="Chapman J."/>
            <person name="Prochnik S."/>
            <person name="Shu S."/>
            <person name="Rokhsar D."/>
            <person name="Schmutz J."/>
            <person name="Weigel D."/>
            <person name="Wright S.I."/>
        </authorList>
    </citation>
    <scope>NUCLEOTIDE SEQUENCE [LARGE SCALE GENOMIC DNA]</scope>
    <source>
        <strain evidence="11">cv. Monte Gargano</strain>
    </source>
</reference>
<keyword evidence="6 8" id="KW-0472">Membrane</keyword>
<dbReference type="Gene3D" id="1.25.40.20">
    <property type="entry name" value="Ankyrin repeat-containing domain"/>
    <property type="match status" value="3"/>
</dbReference>
<evidence type="ECO:0000256" key="2">
    <source>
        <dbReference type="ARBA" id="ARBA00022692"/>
    </source>
</evidence>
<dbReference type="PANTHER" id="PTHR24186">
    <property type="entry name" value="PROTEIN PHOSPHATASE 1 REGULATORY SUBUNIT"/>
    <property type="match status" value="1"/>
</dbReference>
<keyword evidence="4 8" id="KW-1133">Transmembrane helix</keyword>
<feature type="transmembrane region" description="Helical" evidence="8">
    <location>
        <begin position="499"/>
        <end position="523"/>
    </location>
</feature>
<evidence type="ECO:0000313" key="10">
    <source>
        <dbReference type="EMBL" id="EOA16159.1"/>
    </source>
</evidence>
<keyword evidence="3" id="KW-0677">Repeat</keyword>
<sequence length="675" mass="75427">MDSSKANLGRIEAQVSMDMSYDEETGTVYNGTVQLLSQKTLRSHDSFQIGGGGAGDTEPLPKFPNKLILSEIFTPPGEDVQMTPETFSEISDGRKQSLRSNGTPISRLKSYEGDSVLHLAAAWGHLELVKEFVSECPCLLFLPNSSGKTPLHMAASGGHTAVVETFVEMVTFASDRLCTEESEREMLNLYVLKDNDGNTPLHYAIEKYHRETALVLVKANKDAAFLGNNKEVSSLYMAVRTGWLDIVKAILRITSKEDLELKKFNFDSKLQGKKYLAHAALDAKSLGILDYLLREYPSVMDERDSEGMTCLSYAAFIGYYDGVCNLLHRSTNIVYVCDQDGYFPIHRAAEEGHKRIVEEFIKEYPCSKYLLNKLGQNVLHVAAKNGKQEVSIMLMNNKATEHLGIGQDVDGNTPLHLAVMKWHYRSITLLANGNYILKLRNKRGLTAWEIAESEMKPNYIFRERWTLALILYLAHSKGCTSVKSLTQPSEPDTKNNRDYVNCLLVVAALVATVTFAAGFTIPGGFNSQKPNLGRATLATNPTLWIFILYNILAMQSSVAAIGILIWAQLGDPALISSSLHVAMLLLLYSLLCMPLAFLFGVITEIGNVKWLIAIICIISVLFFMLAIFVFGPHVMLQRDRVSPKYTGYFLVTFMQSKEIFQFFVDLITKIFCHNY</sequence>
<proteinExistence type="predicted"/>
<feature type="repeat" description="ANK" evidence="7">
    <location>
        <begin position="196"/>
        <end position="228"/>
    </location>
</feature>
<dbReference type="Proteomes" id="UP000029121">
    <property type="component" value="Unassembled WGS sequence"/>
</dbReference>
<keyword evidence="11" id="KW-1185">Reference proteome</keyword>
<dbReference type="PROSITE" id="PS50088">
    <property type="entry name" value="ANK_REPEAT"/>
    <property type="match status" value="3"/>
</dbReference>
<dbReference type="PANTHER" id="PTHR24186:SF46">
    <property type="entry name" value="PROTEIN ACCELERATED CELL DEATH 6-LIKE"/>
    <property type="match status" value="1"/>
</dbReference>
<evidence type="ECO:0000256" key="4">
    <source>
        <dbReference type="ARBA" id="ARBA00022989"/>
    </source>
</evidence>
<evidence type="ECO:0000256" key="3">
    <source>
        <dbReference type="ARBA" id="ARBA00022737"/>
    </source>
</evidence>
<dbReference type="InterPro" id="IPR036770">
    <property type="entry name" value="Ankyrin_rpt-contain_sf"/>
</dbReference>
<name>R0GH86_9BRAS</name>
<dbReference type="InterPro" id="IPR002110">
    <property type="entry name" value="Ankyrin_rpt"/>
</dbReference>
<dbReference type="STRING" id="81985.R0GH86"/>
<feature type="transmembrane region" description="Helical" evidence="8">
    <location>
        <begin position="543"/>
        <end position="567"/>
    </location>
</feature>
<evidence type="ECO:0000313" key="11">
    <source>
        <dbReference type="Proteomes" id="UP000029121"/>
    </source>
</evidence>
<protein>
    <recommendedName>
        <fullName evidence="9">PGG domain-containing protein</fullName>
    </recommendedName>
</protein>
<evidence type="ECO:0000256" key="5">
    <source>
        <dbReference type="ARBA" id="ARBA00023043"/>
    </source>
</evidence>
<feature type="repeat" description="ANK" evidence="7">
    <location>
        <begin position="410"/>
        <end position="442"/>
    </location>
</feature>
<dbReference type="SMART" id="SM00248">
    <property type="entry name" value="ANK"/>
    <property type="match status" value="9"/>
</dbReference>
<dbReference type="eggNOG" id="KOG0504">
    <property type="taxonomic scope" value="Eukaryota"/>
</dbReference>
<evidence type="ECO:0000256" key="8">
    <source>
        <dbReference type="SAM" id="Phobius"/>
    </source>
</evidence>
<gene>
    <name evidence="10" type="ORF">CARUB_v10004293mg</name>
</gene>
<evidence type="ECO:0000256" key="7">
    <source>
        <dbReference type="PROSITE-ProRule" id="PRU00023"/>
    </source>
</evidence>
<feature type="repeat" description="ANK" evidence="7">
    <location>
        <begin position="146"/>
        <end position="168"/>
    </location>
</feature>
<feature type="transmembrane region" description="Helical" evidence="8">
    <location>
        <begin position="579"/>
        <end position="602"/>
    </location>
</feature>
<evidence type="ECO:0000256" key="1">
    <source>
        <dbReference type="ARBA" id="ARBA00004141"/>
    </source>
</evidence>
<dbReference type="InterPro" id="IPR026961">
    <property type="entry name" value="PGG_dom"/>
</dbReference>
<feature type="domain" description="PGG" evidence="9">
    <location>
        <begin position="495"/>
        <end position="602"/>
    </location>
</feature>
<comment type="subcellular location">
    <subcellularLocation>
        <location evidence="1">Membrane</location>
        <topology evidence="1">Multi-pass membrane protein</topology>
    </subcellularLocation>
</comment>
<dbReference type="EMBL" id="KB870811">
    <property type="protein sequence ID" value="EOA16159.1"/>
    <property type="molecule type" value="Genomic_DNA"/>
</dbReference>
<feature type="transmembrane region" description="Helical" evidence="8">
    <location>
        <begin position="608"/>
        <end position="630"/>
    </location>
</feature>
<keyword evidence="5 7" id="KW-0040">ANK repeat</keyword>
<dbReference type="AlphaFoldDB" id="R0GH86"/>
<dbReference type="Pfam" id="PF13962">
    <property type="entry name" value="PGG"/>
    <property type="match status" value="1"/>
</dbReference>
<keyword evidence="2 8" id="KW-0812">Transmembrane</keyword>
<organism evidence="10 11">
    <name type="scientific">Capsella rubella</name>
    <dbReference type="NCBI Taxonomy" id="81985"/>
    <lineage>
        <taxon>Eukaryota</taxon>
        <taxon>Viridiplantae</taxon>
        <taxon>Streptophyta</taxon>
        <taxon>Embryophyta</taxon>
        <taxon>Tracheophyta</taxon>
        <taxon>Spermatophyta</taxon>
        <taxon>Magnoliopsida</taxon>
        <taxon>eudicotyledons</taxon>
        <taxon>Gunneridae</taxon>
        <taxon>Pentapetalae</taxon>
        <taxon>rosids</taxon>
        <taxon>malvids</taxon>
        <taxon>Brassicales</taxon>
        <taxon>Brassicaceae</taxon>
        <taxon>Camelineae</taxon>
        <taxon>Capsella</taxon>
    </lineage>
</organism>
<dbReference type="SUPFAM" id="SSF48403">
    <property type="entry name" value="Ankyrin repeat"/>
    <property type="match status" value="1"/>
</dbReference>
<dbReference type="PROSITE" id="PS50297">
    <property type="entry name" value="ANK_REP_REGION"/>
    <property type="match status" value="2"/>
</dbReference>